<evidence type="ECO:0000313" key="1">
    <source>
        <dbReference type="EMBL" id="GGM32574.1"/>
    </source>
</evidence>
<keyword evidence="2" id="KW-1185">Reference proteome</keyword>
<evidence type="ECO:0008006" key="3">
    <source>
        <dbReference type="Google" id="ProtNLM"/>
    </source>
</evidence>
<protein>
    <recommendedName>
        <fullName evidence="3">Transposase</fullName>
    </recommendedName>
</protein>
<dbReference type="EMBL" id="BMNW01000038">
    <property type="protein sequence ID" value="GGM32574.1"/>
    <property type="molecule type" value="Genomic_DNA"/>
</dbReference>
<gene>
    <name evidence="1" type="ORF">GCM10009425_48820</name>
</gene>
<sequence length="105" mass="12093">MTKVHMLYDANGLLLIVVLTPGQAGDILKAQTVLDQVRNPSKQSRSCKCRRWLLADKVNNAKYLQYYCDWYRYRPVILRHNIEPKSEARTAQIVGSSQTQAAQRE</sequence>
<organism evidence="1 2">
    <name type="scientific">Pseudomonas asuensis</name>
    <dbReference type="NCBI Taxonomy" id="1825787"/>
    <lineage>
        <taxon>Bacteria</taxon>
        <taxon>Pseudomonadati</taxon>
        <taxon>Pseudomonadota</taxon>
        <taxon>Gammaproteobacteria</taxon>
        <taxon>Pseudomonadales</taxon>
        <taxon>Pseudomonadaceae</taxon>
        <taxon>Pseudomonas</taxon>
    </lineage>
</organism>
<evidence type="ECO:0000313" key="2">
    <source>
        <dbReference type="Proteomes" id="UP000616499"/>
    </source>
</evidence>
<comment type="caution">
    <text evidence="1">The sequence shown here is derived from an EMBL/GenBank/DDBJ whole genome shotgun (WGS) entry which is preliminary data.</text>
</comment>
<proteinExistence type="predicted"/>
<name>A0ABQ2H606_9PSED</name>
<accession>A0ABQ2H606</accession>
<reference evidence="2" key="1">
    <citation type="journal article" date="2019" name="Int. J. Syst. Evol. Microbiol.">
        <title>The Global Catalogue of Microorganisms (GCM) 10K type strain sequencing project: providing services to taxonomists for standard genome sequencing and annotation.</title>
        <authorList>
            <consortium name="The Broad Institute Genomics Platform"/>
            <consortium name="The Broad Institute Genome Sequencing Center for Infectious Disease"/>
            <person name="Wu L."/>
            <person name="Ma J."/>
        </authorList>
    </citation>
    <scope>NUCLEOTIDE SEQUENCE [LARGE SCALE GENOMIC DNA]</scope>
    <source>
        <strain evidence="2">JCM 13501</strain>
    </source>
</reference>
<dbReference type="Proteomes" id="UP000616499">
    <property type="component" value="Unassembled WGS sequence"/>
</dbReference>